<dbReference type="Gene3D" id="3.30.450.30">
    <property type="entry name" value="Dynein light chain 2a, cytoplasmic"/>
    <property type="match status" value="1"/>
</dbReference>
<keyword evidence="2" id="KW-1185">Reference proteome</keyword>
<protein>
    <submittedName>
        <fullName evidence="1">Uncharacterized protein</fullName>
    </submittedName>
</protein>
<evidence type="ECO:0000313" key="1">
    <source>
        <dbReference type="EMBL" id="KAK7201178.1"/>
    </source>
</evidence>
<accession>A0AAW0F4I7</accession>
<comment type="caution">
    <text evidence="1">The sequence shown here is derived from an EMBL/GenBank/DDBJ whole genome shotgun (WGS) entry which is preliminary data.</text>
</comment>
<name>A0AAW0F4I7_9TRYP</name>
<evidence type="ECO:0000313" key="2">
    <source>
        <dbReference type="Proteomes" id="UP001430356"/>
    </source>
</evidence>
<organism evidence="1 2">
    <name type="scientific">Novymonas esmeraldas</name>
    <dbReference type="NCBI Taxonomy" id="1808958"/>
    <lineage>
        <taxon>Eukaryota</taxon>
        <taxon>Discoba</taxon>
        <taxon>Euglenozoa</taxon>
        <taxon>Kinetoplastea</taxon>
        <taxon>Metakinetoplastina</taxon>
        <taxon>Trypanosomatida</taxon>
        <taxon>Trypanosomatidae</taxon>
        <taxon>Novymonas</taxon>
    </lineage>
</organism>
<reference evidence="1 2" key="1">
    <citation type="journal article" date="2021" name="MBio">
        <title>A New Model Trypanosomatid, Novymonas esmeraldas: Genomic Perception of Its 'Candidatus Pandoraea novymonadis' Endosymbiont.</title>
        <authorList>
            <person name="Zakharova A."/>
            <person name="Saura A."/>
            <person name="Butenko A."/>
            <person name="Podesvova L."/>
            <person name="Warmusova S."/>
            <person name="Kostygov A.Y."/>
            <person name="Nenarokova A."/>
            <person name="Lukes J."/>
            <person name="Opperdoes F.R."/>
            <person name="Yurchenko V."/>
        </authorList>
    </citation>
    <scope>NUCLEOTIDE SEQUENCE [LARGE SCALE GENOMIC DNA]</scope>
    <source>
        <strain evidence="1 2">E262AT.01</strain>
    </source>
</reference>
<gene>
    <name evidence="1" type="ORF">NESM_000179200</name>
</gene>
<proteinExistence type="predicted"/>
<dbReference type="AlphaFoldDB" id="A0AAW0F4I7"/>
<dbReference type="EMBL" id="JAECZO010000012">
    <property type="protein sequence ID" value="KAK7201178.1"/>
    <property type="molecule type" value="Genomic_DNA"/>
</dbReference>
<sequence>MDPPGTAIEQYFNQLIHMRLLTQVVVSDKEGNTILACFGVPGSTDGGEGRSDGQEEEDMPMESNVTVSAARYFSNLDQLQLGVPSYITAQYHDAVVVQVKEPGGAILSLLGSRAKGHFTGGLLALVPQIHSTSVYKELLRMVEKCTQ</sequence>
<dbReference type="Proteomes" id="UP001430356">
    <property type="component" value="Unassembled WGS sequence"/>
</dbReference>